<dbReference type="AlphaFoldDB" id="A0AAW1N3C8"/>
<comment type="caution">
    <text evidence="1">The sequence shown here is derived from an EMBL/GenBank/DDBJ whole genome shotgun (WGS) entry which is preliminary data.</text>
</comment>
<protein>
    <submittedName>
        <fullName evidence="1">Uncharacterized protein</fullName>
    </submittedName>
</protein>
<name>A0AAW1N3C8_POPJA</name>
<accession>A0AAW1N3C8</accession>
<evidence type="ECO:0000313" key="1">
    <source>
        <dbReference type="EMBL" id="KAK9752990.1"/>
    </source>
</evidence>
<gene>
    <name evidence="1" type="ORF">QE152_g3756</name>
</gene>
<keyword evidence="2" id="KW-1185">Reference proteome</keyword>
<proteinExistence type="predicted"/>
<evidence type="ECO:0000313" key="2">
    <source>
        <dbReference type="Proteomes" id="UP001458880"/>
    </source>
</evidence>
<organism evidence="1 2">
    <name type="scientific">Popillia japonica</name>
    <name type="common">Japanese beetle</name>
    <dbReference type="NCBI Taxonomy" id="7064"/>
    <lineage>
        <taxon>Eukaryota</taxon>
        <taxon>Metazoa</taxon>
        <taxon>Ecdysozoa</taxon>
        <taxon>Arthropoda</taxon>
        <taxon>Hexapoda</taxon>
        <taxon>Insecta</taxon>
        <taxon>Pterygota</taxon>
        <taxon>Neoptera</taxon>
        <taxon>Endopterygota</taxon>
        <taxon>Coleoptera</taxon>
        <taxon>Polyphaga</taxon>
        <taxon>Scarabaeiformia</taxon>
        <taxon>Scarabaeidae</taxon>
        <taxon>Rutelinae</taxon>
        <taxon>Popillia</taxon>
    </lineage>
</organism>
<reference evidence="1 2" key="1">
    <citation type="journal article" date="2024" name="BMC Genomics">
        <title>De novo assembly and annotation of Popillia japonica's genome with initial clues to its potential as an invasive pest.</title>
        <authorList>
            <person name="Cucini C."/>
            <person name="Boschi S."/>
            <person name="Funari R."/>
            <person name="Cardaioli E."/>
            <person name="Iannotti N."/>
            <person name="Marturano G."/>
            <person name="Paoli F."/>
            <person name="Bruttini M."/>
            <person name="Carapelli A."/>
            <person name="Frati F."/>
            <person name="Nardi F."/>
        </authorList>
    </citation>
    <scope>NUCLEOTIDE SEQUENCE [LARGE SCALE GENOMIC DNA]</scope>
    <source>
        <strain evidence="1">DMR45628</strain>
    </source>
</reference>
<dbReference type="Proteomes" id="UP001458880">
    <property type="component" value="Unassembled WGS sequence"/>
</dbReference>
<sequence length="88" mass="10206">MMVYVPTDDASSWFYRAKPGSLFWSSINLIEQRELDLIFAHDKERCTVVDVCVFDLVMPRTQEMISAIQIEPNRMAKYNPTSLVVAYI</sequence>
<dbReference type="EMBL" id="JASPKY010000016">
    <property type="protein sequence ID" value="KAK9752990.1"/>
    <property type="molecule type" value="Genomic_DNA"/>
</dbReference>